<dbReference type="GO" id="GO:0006465">
    <property type="term" value="P:signal peptide processing"/>
    <property type="evidence" value="ECO:0007669"/>
    <property type="project" value="InterPro"/>
</dbReference>
<dbReference type="Proteomes" id="UP000194664">
    <property type="component" value="Unassembled WGS sequence"/>
</dbReference>
<reference evidence="9 10" key="1">
    <citation type="submission" date="2016-12" db="EMBL/GenBank/DDBJ databases">
        <title>The draft genome sequence of HSLHS2.</title>
        <authorList>
            <person name="Hu D."/>
            <person name="Wang L."/>
            <person name="Shao Z."/>
        </authorList>
    </citation>
    <scope>NUCLEOTIDE SEQUENCE [LARGE SCALE GENOMIC DNA]</scope>
    <source>
        <strain evidence="9">MCCC 1A06712</strain>
    </source>
</reference>
<dbReference type="PRINTS" id="PR00727">
    <property type="entry name" value="LEADERPTASE"/>
</dbReference>
<evidence type="ECO:0000256" key="6">
    <source>
        <dbReference type="PIRSR" id="PIRSR600223-1"/>
    </source>
</evidence>
<comment type="similarity">
    <text evidence="2 7">Belongs to the peptidase S26 family.</text>
</comment>
<dbReference type="EMBL" id="MSPP01000002">
    <property type="protein sequence ID" value="OUD09905.1"/>
    <property type="molecule type" value="Genomic_DNA"/>
</dbReference>
<dbReference type="InterPro" id="IPR019757">
    <property type="entry name" value="Pept_S26A_signal_pept_1_Lys-AS"/>
</dbReference>
<dbReference type="PROSITE" id="PS00761">
    <property type="entry name" value="SPASE_I_3"/>
    <property type="match status" value="1"/>
</dbReference>
<dbReference type="CDD" id="cd06462">
    <property type="entry name" value="Peptidase_S24_S26"/>
    <property type="match status" value="1"/>
</dbReference>
<dbReference type="InterPro" id="IPR000223">
    <property type="entry name" value="Pept_S26A_signal_pept_1"/>
</dbReference>
<comment type="catalytic activity">
    <reaction evidence="1 7">
        <text>Cleavage of hydrophobic, N-terminal signal or leader sequences from secreted and periplasmic proteins.</text>
        <dbReference type="EC" id="3.4.21.89"/>
    </reaction>
</comment>
<evidence type="ECO:0000256" key="5">
    <source>
        <dbReference type="ARBA" id="ARBA00022801"/>
    </source>
</evidence>
<keyword evidence="10" id="KW-1185">Reference proteome</keyword>
<dbReference type="AlphaFoldDB" id="A0A251X0J5"/>
<dbReference type="PROSITE" id="PS00760">
    <property type="entry name" value="SPASE_I_2"/>
    <property type="match status" value="1"/>
</dbReference>
<accession>A0A251X0J5</accession>
<dbReference type="Pfam" id="PF10502">
    <property type="entry name" value="Peptidase_S26"/>
    <property type="match status" value="1"/>
</dbReference>
<dbReference type="GO" id="GO:0016020">
    <property type="term" value="C:membrane"/>
    <property type="evidence" value="ECO:0007669"/>
    <property type="project" value="UniProtKB-SubCell"/>
</dbReference>
<gene>
    <name evidence="9" type="ORF">BVC71_06305</name>
</gene>
<evidence type="ECO:0000256" key="1">
    <source>
        <dbReference type="ARBA" id="ARBA00000677"/>
    </source>
</evidence>
<feature type="transmembrane region" description="Helical" evidence="7">
    <location>
        <begin position="7"/>
        <end position="30"/>
    </location>
</feature>
<dbReference type="GO" id="GO:0009003">
    <property type="term" value="F:signal peptidase activity"/>
    <property type="evidence" value="ECO:0007669"/>
    <property type="project" value="UniProtKB-EC"/>
</dbReference>
<name>A0A251X0J5_9RHOB</name>
<feature type="domain" description="Peptidase S26" evidence="8">
    <location>
        <begin position="10"/>
        <end position="207"/>
    </location>
</feature>
<keyword evidence="7" id="KW-0472">Membrane</keyword>
<dbReference type="EC" id="3.4.21.89" evidence="3 7"/>
<keyword evidence="7" id="KW-0645">Protease</keyword>
<dbReference type="InterPro" id="IPR036286">
    <property type="entry name" value="LexA/Signal_pep-like_sf"/>
</dbReference>
<dbReference type="InterPro" id="IPR019533">
    <property type="entry name" value="Peptidase_S26"/>
</dbReference>
<dbReference type="PANTHER" id="PTHR43390:SF1">
    <property type="entry name" value="CHLOROPLAST PROCESSING PEPTIDASE"/>
    <property type="match status" value="1"/>
</dbReference>
<evidence type="ECO:0000313" key="9">
    <source>
        <dbReference type="EMBL" id="OUD09905.1"/>
    </source>
</evidence>
<comment type="caution">
    <text evidence="9">The sequence shown here is derived from an EMBL/GenBank/DDBJ whole genome shotgun (WGS) entry which is preliminary data.</text>
</comment>
<sequence>MTPLRTAGFYCAVLVAVIALSRIIWTPYWAPAGSMKPNLLIGDVFAVWRLDRSPDYGDVMVFADASGTIFVKRVIALGGDTVKMTNGVPQVNGAPLQQSQIDSFIETMEPQGQFKNLPRCSNGAVGYGATCVKQQFTEIAPNGTTYSVLSTIPNASMDTTNTFTVPQGHVFFMGDNRDNSRDSRISVPAGGLGFVPETAIFGQAVRILYSFKGDDPYQLWTWRGSRIFKAIE</sequence>
<feature type="active site" evidence="6">
    <location>
        <position position="34"/>
    </location>
</feature>
<organism evidence="9 10">
    <name type="scientific">Marivivens niveibacter</name>
    <dbReference type="NCBI Taxonomy" id="1930667"/>
    <lineage>
        <taxon>Bacteria</taxon>
        <taxon>Pseudomonadati</taxon>
        <taxon>Pseudomonadota</taxon>
        <taxon>Alphaproteobacteria</taxon>
        <taxon>Rhodobacterales</taxon>
        <taxon>Paracoccaceae</taxon>
        <taxon>Marivivens group</taxon>
        <taxon>Marivivens</taxon>
    </lineage>
</organism>
<keyword evidence="7" id="KW-1133">Transmembrane helix</keyword>
<protein>
    <recommendedName>
        <fullName evidence="4 7">Signal peptidase I</fullName>
        <ecNumber evidence="3 7">3.4.21.89</ecNumber>
    </recommendedName>
</protein>
<evidence type="ECO:0000256" key="4">
    <source>
        <dbReference type="ARBA" id="ARBA00019232"/>
    </source>
</evidence>
<dbReference type="PANTHER" id="PTHR43390">
    <property type="entry name" value="SIGNAL PEPTIDASE I"/>
    <property type="match status" value="1"/>
</dbReference>
<dbReference type="NCBIfam" id="TIGR02227">
    <property type="entry name" value="sigpep_I_bact"/>
    <property type="match status" value="1"/>
</dbReference>
<evidence type="ECO:0000256" key="7">
    <source>
        <dbReference type="RuleBase" id="RU362042"/>
    </source>
</evidence>
<dbReference type="SUPFAM" id="SSF51306">
    <property type="entry name" value="LexA/Signal peptidase"/>
    <property type="match status" value="1"/>
</dbReference>
<dbReference type="InterPro" id="IPR019758">
    <property type="entry name" value="Pept_S26A_signal_pept_1_CS"/>
</dbReference>
<keyword evidence="5 7" id="KW-0378">Hydrolase</keyword>
<evidence type="ECO:0000313" key="10">
    <source>
        <dbReference type="Proteomes" id="UP000194664"/>
    </source>
</evidence>
<feature type="active site" evidence="6">
    <location>
        <position position="72"/>
    </location>
</feature>
<keyword evidence="7" id="KW-0812">Transmembrane</keyword>
<comment type="subcellular location">
    <subcellularLocation>
        <location evidence="7">Membrane</location>
        <topology evidence="7">Single-pass type II membrane protein</topology>
    </subcellularLocation>
</comment>
<evidence type="ECO:0000256" key="2">
    <source>
        <dbReference type="ARBA" id="ARBA00009370"/>
    </source>
</evidence>
<dbReference type="GO" id="GO:0004252">
    <property type="term" value="F:serine-type endopeptidase activity"/>
    <property type="evidence" value="ECO:0007669"/>
    <property type="project" value="InterPro"/>
</dbReference>
<evidence type="ECO:0000259" key="8">
    <source>
        <dbReference type="Pfam" id="PF10502"/>
    </source>
</evidence>
<evidence type="ECO:0000256" key="3">
    <source>
        <dbReference type="ARBA" id="ARBA00013208"/>
    </source>
</evidence>
<proteinExistence type="inferred from homology"/>
<dbReference type="Gene3D" id="2.10.109.10">
    <property type="entry name" value="Umud Fragment, subunit A"/>
    <property type="match status" value="1"/>
</dbReference>